<evidence type="ECO:0000313" key="4">
    <source>
        <dbReference type="Proteomes" id="UP001516023"/>
    </source>
</evidence>
<dbReference type="Pfam" id="PF03372">
    <property type="entry name" value="Exo_endo_phos"/>
    <property type="match status" value="1"/>
</dbReference>
<dbReference type="Gene3D" id="3.60.10.10">
    <property type="entry name" value="Endonuclease/exonuclease/phosphatase"/>
    <property type="match status" value="1"/>
</dbReference>
<dbReference type="InterPro" id="IPR005135">
    <property type="entry name" value="Endo/exonuclease/phosphatase"/>
</dbReference>
<comment type="caution">
    <text evidence="3">The sequence shown here is derived from an EMBL/GenBank/DDBJ whole genome shotgun (WGS) entry which is preliminary data.</text>
</comment>
<accession>A0ABD3Q9T3</accession>
<dbReference type="PANTHER" id="PTHR12121:SF37">
    <property type="entry name" value="2',5'-PHOSPHODIESTERASE 12"/>
    <property type="match status" value="1"/>
</dbReference>
<dbReference type="SUPFAM" id="SSF56219">
    <property type="entry name" value="DNase I-like"/>
    <property type="match status" value="1"/>
</dbReference>
<reference evidence="3 4" key="1">
    <citation type="journal article" date="2020" name="G3 (Bethesda)">
        <title>Improved Reference Genome for Cyclotella cryptica CCMP332, a Model for Cell Wall Morphogenesis, Salinity Adaptation, and Lipid Production in Diatoms (Bacillariophyta).</title>
        <authorList>
            <person name="Roberts W.R."/>
            <person name="Downey K.M."/>
            <person name="Ruck E.C."/>
            <person name="Traller J.C."/>
            <person name="Alverson A.J."/>
        </authorList>
    </citation>
    <scope>NUCLEOTIDE SEQUENCE [LARGE SCALE GENOMIC DNA]</scope>
    <source>
        <strain evidence="3 4">CCMP332</strain>
    </source>
</reference>
<feature type="region of interest" description="Disordered" evidence="1">
    <location>
        <begin position="72"/>
        <end position="118"/>
    </location>
</feature>
<dbReference type="Proteomes" id="UP001516023">
    <property type="component" value="Unassembled WGS sequence"/>
</dbReference>
<dbReference type="AlphaFoldDB" id="A0ABD3Q9T3"/>
<protein>
    <recommendedName>
        <fullName evidence="2">Endonuclease/exonuclease/phosphatase domain-containing protein</fullName>
    </recommendedName>
</protein>
<sequence>RGLRLGTLNQTSQPFIYYIMKIGFLASSEVLDAIQPTEHSPVSEIDSAISKVHHDETAEDCSVSTEIVIDNNNGKNCSSSSSSSSSVQLQADARDDDSVCSVQTERYSSDVEEREDAPIIHAASPLPTEETEEGERRDLFVRQKGISNHRASKKNNTENKANSIAKDAESASGQVHEDIDCKQWRGRMVGLFLPPHVDQAFDAVAKPSHSRRVDPSLFQRGSGQDGDLSFLGSGQWNPWYREMPVLKGCNNKGASLEWENDMSIFSVEKSEKEKEGSISLDIYLFNQNDAVDAKAIKIHMVRNPSEEISKTCQRIQISLEKKVGNATERKRSKKKCGQEGVSLVPLLLEQQDKSDVHLAEDKEALATDLILETLTMNLCSLRSDLTHLSPKLADGELEGYKPIGYTENSTIADAIHRAKRHSGRHVLSIPINIEAKTVWVPLMLDSCPPTITSVSTFGSFQHTHIFERTPIVVNCTCLYATHVRISWFVDGNEVCPDSSWYAPTASDIGKRVAVVLVPMRPGHDGWGCAEAYEFQRFVEPLPEMPVMSLREGWKVQRRCNDDDGASNLRVVTYNILADQNASRDVEKQNESERIYSHCELKHIIKWRRHALIVHELLDYQPDIICLQEVDADVFRDLLHPVMNVMGYQGYYSQKGVGVGDGVREGCALFWALDVFENVRVPDMQTHTFREMIEAFSCEERMHKNQWKSLRDMSDLLQKHDHLRHVLFNKLGHVLQTVVLTKRCDGEQVVVGNTHLFYHPHASHIRCLKMLMACRQLEIQHMENQFCPIILCGDFNSHPDSGVMKLLLNRYLDSGNGRTWKHLCTYEWEEGAAGNLHHDVEAIDLEFPPSFPKFASGYNDEECPEFTHLIEAFVCTLDYILVTENFADNMSSAPTPTLDSVKKYIAMPNENFPSDHISLACDLSWR</sequence>
<evidence type="ECO:0000313" key="3">
    <source>
        <dbReference type="EMBL" id="KAL3794925.1"/>
    </source>
</evidence>
<feature type="domain" description="Endonuclease/exonuclease/phosphatase" evidence="2">
    <location>
        <begin position="608"/>
        <end position="915"/>
    </location>
</feature>
<evidence type="ECO:0000256" key="1">
    <source>
        <dbReference type="SAM" id="MobiDB-lite"/>
    </source>
</evidence>
<keyword evidence="4" id="KW-1185">Reference proteome</keyword>
<gene>
    <name evidence="3" type="ORF">HJC23_004302</name>
</gene>
<dbReference type="InterPro" id="IPR036691">
    <property type="entry name" value="Endo/exonu/phosph_ase_sf"/>
</dbReference>
<dbReference type="EMBL" id="JABMIG020000076">
    <property type="protein sequence ID" value="KAL3794925.1"/>
    <property type="molecule type" value="Genomic_DNA"/>
</dbReference>
<feature type="non-terminal residue" evidence="3">
    <location>
        <position position="1"/>
    </location>
</feature>
<dbReference type="InterPro" id="IPR050410">
    <property type="entry name" value="CCR4/nocturin_mRNA_transcr"/>
</dbReference>
<evidence type="ECO:0000259" key="2">
    <source>
        <dbReference type="Pfam" id="PF03372"/>
    </source>
</evidence>
<name>A0ABD3Q9T3_9STRA</name>
<organism evidence="3 4">
    <name type="scientific">Cyclotella cryptica</name>
    <dbReference type="NCBI Taxonomy" id="29204"/>
    <lineage>
        <taxon>Eukaryota</taxon>
        <taxon>Sar</taxon>
        <taxon>Stramenopiles</taxon>
        <taxon>Ochrophyta</taxon>
        <taxon>Bacillariophyta</taxon>
        <taxon>Coscinodiscophyceae</taxon>
        <taxon>Thalassiosirophycidae</taxon>
        <taxon>Stephanodiscales</taxon>
        <taxon>Stephanodiscaceae</taxon>
        <taxon>Cyclotella</taxon>
    </lineage>
</organism>
<dbReference type="PANTHER" id="PTHR12121">
    <property type="entry name" value="CARBON CATABOLITE REPRESSOR PROTEIN 4"/>
    <property type="match status" value="1"/>
</dbReference>
<proteinExistence type="predicted"/>